<dbReference type="OrthoDB" id="342264at2759"/>
<dbReference type="Pfam" id="PF00533">
    <property type="entry name" value="BRCT"/>
    <property type="match status" value="2"/>
</dbReference>
<dbReference type="Gene3D" id="3.40.50.10190">
    <property type="entry name" value="BRCT domain"/>
    <property type="match status" value="6"/>
</dbReference>
<dbReference type="GO" id="GO:0006302">
    <property type="term" value="P:double-strand break repair"/>
    <property type="evidence" value="ECO:0007669"/>
    <property type="project" value="TreeGrafter"/>
</dbReference>
<dbReference type="STRING" id="5486.A0A367YMX9"/>
<comment type="caution">
    <text evidence="3">The sequence shown here is derived from an EMBL/GenBank/DDBJ whole genome shotgun (WGS) entry which is preliminary data.</text>
</comment>
<dbReference type="InterPro" id="IPR053036">
    <property type="entry name" value="CellCycle_DNARepair_Reg"/>
</dbReference>
<feature type="domain" description="BRCT" evidence="2">
    <location>
        <begin position="234"/>
        <end position="318"/>
    </location>
</feature>
<accession>A0A367YMX9</accession>
<dbReference type="InterPro" id="IPR001357">
    <property type="entry name" value="BRCT_dom"/>
</dbReference>
<feature type="domain" description="BRCT" evidence="2">
    <location>
        <begin position="1"/>
        <end position="97"/>
    </location>
</feature>
<feature type="region of interest" description="Disordered" evidence="1">
    <location>
        <begin position="476"/>
        <end position="560"/>
    </location>
</feature>
<organism evidence="3 4">
    <name type="scientific">Candida viswanathii</name>
    <dbReference type="NCBI Taxonomy" id="5486"/>
    <lineage>
        <taxon>Eukaryota</taxon>
        <taxon>Fungi</taxon>
        <taxon>Dikarya</taxon>
        <taxon>Ascomycota</taxon>
        <taxon>Saccharomycotina</taxon>
        <taxon>Pichiomycetes</taxon>
        <taxon>Debaryomycetaceae</taxon>
        <taxon>Candida/Lodderomyces clade</taxon>
        <taxon>Candida</taxon>
    </lineage>
</organism>
<proteinExistence type="predicted"/>
<feature type="compositionally biased region" description="Acidic residues" evidence="1">
    <location>
        <begin position="607"/>
        <end position="619"/>
    </location>
</feature>
<feature type="region of interest" description="Disordered" evidence="1">
    <location>
        <begin position="592"/>
        <end position="619"/>
    </location>
</feature>
<dbReference type="InterPro" id="IPR036420">
    <property type="entry name" value="BRCT_dom_sf"/>
</dbReference>
<gene>
    <name evidence="3" type="ORF">Cantr_03364</name>
</gene>
<keyword evidence="4" id="KW-1185">Reference proteome</keyword>
<dbReference type="EMBL" id="QLNQ01000001">
    <property type="protein sequence ID" value="RCK67243.1"/>
    <property type="molecule type" value="Genomic_DNA"/>
</dbReference>
<reference evidence="3 4" key="1">
    <citation type="submission" date="2018-06" db="EMBL/GenBank/DDBJ databases">
        <title>Whole genome sequencing of Candida tropicalis (genome annotated by CSBL at Korea University).</title>
        <authorList>
            <person name="Ahn J."/>
        </authorList>
    </citation>
    <scope>NUCLEOTIDE SEQUENCE [LARGE SCALE GENOMIC DNA]</scope>
    <source>
        <strain evidence="3 4">ATCC 20962</strain>
    </source>
</reference>
<dbReference type="Pfam" id="PF16771">
    <property type="entry name" value="RTT107_BRCT_6"/>
    <property type="match status" value="1"/>
</dbReference>
<evidence type="ECO:0000259" key="2">
    <source>
        <dbReference type="PROSITE" id="PS50172"/>
    </source>
</evidence>
<dbReference type="Pfam" id="PF12738">
    <property type="entry name" value="PTCB-BRCT"/>
    <property type="match status" value="1"/>
</dbReference>
<dbReference type="SUPFAM" id="SSF52113">
    <property type="entry name" value="BRCT domain"/>
    <property type="match status" value="3"/>
</dbReference>
<dbReference type="PANTHER" id="PTHR47667">
    <property type="entry name" value="REGULATOR OF TY1 TRANSPOSITION PROTEIN 107"/>
    <property type="match status" value="1"/>
</dbReference>
<evidence type="ECO:0000313" key="4">
    <source>
        <dbReference type="Proteomes" id="UP000253472"/>
    </source>
</evidence>
<dbReference type="AlphaFoldDB" id="A0A367YMX9"/>
<dbReference type="Pfam" id="PF16770">
    <property type="entry name" value="RTT107_BRCT_5"/>
    <property type="match status" value="1"/>
</dbReference>
<feature type="domain" description="BRCT" evidence="2">
    <location>
        <begin position="98"/>
        <end position="195"/>
    </location>
</feature>
<sequence length="868" mass="97379">MFKGCHFLIIKSDKLTQTQELHRLLTSNHAAQISIKDEYDNLQNFMDPPTITHIITETIEFIEYLPAVSSMVPVVSPQWVYDLINFQHLQPPRGYNPNPGYFLKDVFVCCCDNLPSGDKELIYGAVSAFGGAYVDTITKNTTHLVALDMMNEKAVVAASVARSASQHGDIRIVVPHWIDHCITLGKKLDEREYLLPDPGILRDKKSGGSGMELENGVVSSVLGDSLPKEEYDRATLECFKGKRFYLSSDFNWSQRLSNSIKLLIERHGGKIVNKFDAKKVDIYLGKFRQGENYKASCLNSRIIVGNLQWLYSIVVSRKWTLPLNSNILYYPIPSAPLPDFQELKISITNYSGDTRQYLGKLITIMGGYFTTTLTRENDYLVCAKASGKKFDAALNKWLDDNGKAQVKVVNHLWLEDCFTQWARLDDTLDKYKNFGNDMIGMEPLVGRTQLDPDVLQAWCKQDDDEVVVDETGNIYDSMSEEEPTQPKVGRAKSVEVGGDDTSKLPLPSSPVAKPHTPSSSTTQETTPEAPPATSSAVTPKKEESSIPVTQSRYGGRSAAKKAAAKLHDNMSDLIAYQELVKSKRKMKDYMENLEGSTTPKKRKHLEEPEDPEEVSNESSDIEIIEETTPTDFTIIAIMTGCESEIELKKSDHVHLNSLGIKIITELKPNQTPHPNTLIAPKILRTEKFLRSLSQVDRIIHPNYLINILEHVADKGKSVLKEYRIDDYALDKVIKNIDVELGYAKGKTHHGLQKLLESPNRGELFTGVNLNLSSNLNGGVPLIAKVLLDHGMSKYKEIKNALNVSNQVISSVVNGKELRILIANKKKDTRLINTFKDSFGGTQGVVLDWDWCVKSIFKMELEDMKKYAL</sequence>
<evidence type="ECO:0000256" key="1">
    <source>
        <dbReference type="SAM" id="MobiDB-lite"/>
    </source>
</evidence>
<dbReference type="SMART" id="SM00292">
    <property type="entry name" value="BRCT"/>
    <property type="match status" value="4"/>
</dbReference>
<dbReference type="GO" id="GO:1990683">
    <property type="term" value="P:DNA double-strand break attachment to nuclear envelope"/>
    <property type="evidence" value="ECO:0007669"/>
    <property type="project" value="TreeGrafter"/>
</dbReference>
<name>A0A367YMX9_9ASCO</name>
<protein>
    <recommendedName>
        <fullName evidence="2">BRCT domain-containing protein</fullName>
    </recommendedName>
</protein>
<evidence type="ECO:0000313" key="3">
    <source>
        <dbReference type="EMBL" id="RCK67243.1"/>
    </source>
</evidence>
<dbReference type="GO" id="GO:0005634">
    <property type="term" value="C:nucleus"/>
    <property type="evidence" value="ECO:0007669"/>
    <property type="project" value="TreeGrafter"/>
</dbReference>
<dbReference type="Proteomes" id="UP000253472">
    <property type="component" value="Unassembled WGS sequence"/>
</dbReference>
<dbReference type="PROSITE" id="PS50172">
    <property type="entry name" value="BRCT"/>
    <property type="match status" value="4"/>
</dbReference>
<dbReference type="PANTHER" id="PTHR47667:SF1">
    <property type="entry name" value="REGULATOR OF TY1 TRANSPOSITION PROTEIN 107"/>
    <property type="match status" value="1"/>
</dbReference>
<feature type="compositionally biased region" description="Low complexity" evidence="1">
    <location>
        <begin position="516"/>
        <end position="538"/>
    </location>
</feature>
<dbReference type="InterPro" id="IPR031906">
    <property type="entry name" value="RTT107_BRCT_6"/>
</dbReference>
<dbReference type="GO" id="GO:0035361">
    <property type="term" value="C:Cul8-RING ubiquitin ligase complex"/>
    <property type="evidence" value="ECO:0007669"/>
    <property type="project" value="TreeGrafter"/>
</dbReference>
<feature type="domain" description="BRCT" evidence="2">
    <location>
        <begin position="340"/>
        <end position="418"/>
    </location>
</feature>